<dbReference type="Gene3D" id="3.30.540.10">
    <property type="entry name" value="Fructose-1,6-Bisphosphatase, subunit A, domain 1"/>
    <property type="match status" value="1"/>
</dbReference>
<name>A0A1B1N698_9BACL</name>
<dbReference type="InterPro" id="IPR033942">
    <property type="entry name" value="IMPase"/>
</dbReference>
<evidence type="ECO:0000256" key="5">
    <source>
        <dbReference type="ARBA" id="ARBA00022801"/>
    </source>
</evidence>
<comment type="cofactor">
    <cofactor evidence="2 8 9">
        <name>Mg(2+)</name>
        <dbReference type="ChEBI" id="CHEBI:18420"/>
    </cofactor>
</comment>
<dbReference type="InterPro" id="IPR022337">
    <property type="entry name" value="Inositol_monophosphatase_SuhB"/>
</dbReference>
<dbReference type="RefSeq" id="WP_068700075.1">
    <property type="nucleotide sequence ID" value="NZ_CP014167.1"/>
</dbReference>
<dbReference type="InterPro" id="IPR020583">
    <property type="entry name" value="Inositol_monoP_metal-BS"/>
</dbReference>
<sequence length="286" mass="30515">MEDNKKPAFVVGSKSYTAVAINAAAKAGEWIKSRVGIYKQLDTKTSPQDLVTEVDKGAEVMIRKLIQTHFPDHDFLGEESVEPGAEASAKAVAGYADSEYLWIVDPIDGTTNFVHGNPYFCVSIALAVKGELMLGVIYDPMHDEMFVAEKGKGAYVHGNPMAVSKEAALSDSLMAVGYNPDRNFALPLNMKGITALATQTRSLRTMGSAALQLAYVAAGRLTGYYEVGLNAWDIAAGVLLVTESGGKVTDTQGGAFSLQTRHLAATNGLIHQELLQSLEASRATGL</sequence>
<dbReference type="GO" id="GO:0007165">
    <property type="term" value="P:signal transduction"/>
    <property type="evidence" value="ECO:0007669"/>
    <property type="project" value="TreeGrafter"/>
</dbReference>
<feature type="binding site" evidence="8">
    <location>
        <position position="108"/>
    </location>
    <ligand>
        <name>Mg(2+)</name>
        <dbReference type="ChEBI" id="CHEBI:18420"/>
        <label>1</label>
        <note>catalytic</note>
    </ligand>
</feature>
<dbReference type="EMBL" id="CP014167">
    <property type="protein sequence ID" value="ANS76944.1"/>
    <property type="molecule type" value="Genomic_DNA"/>
</dbReference>
<feature type="binding site" evidence="8">
    <location>
        <position position="233"/>
    </location>
    <ligand>
        <name>Mg(2+)</name>
        <dbReference type="ChEBI" id="CHEBI:18420"/>
        <label>1</label>
        <note>catalytic</note>
    </ligand>
</feature>
<dbReference type="PROSITE" id="PS00630">
    <property type="entry name" value="IMP_2"/>
    <property type="match status" value="1"/>
</dbReference>
<dbReference type="PANTHER" id="PTHR20854">
    <property type="entry name" value="INOSITOL MONOPHOSPHATASE"/>
    <property type="match status" value="1"/>
</dbReference>
<feature type="binding site" evidence="8">
    <location>
        <position position="78"/>
    </location>
    <ligand>
        <name>Mg(2+)</name>
        <dbReference type="ChEBI" id="CHEBI:18420"/>
        <label>1</label>
        <note>catalytic</note>
    </ligand>
</feature>
<dbReference type="GO" id="GO:0006020">
    <property type="term" value="P:inositol metabolic process"/>
    <property type="evidence" value="ECO:0007669"/>
    <property type="project" value="TreeGrafter"/>
</dbReference>
<dbReference type="GO" id="GO:0046872">
    <property type="term" value="F:metal ion binding"/>
    <property type="evidence" value="ECO:0007669"/>
    <property type="project" value="UniProtKB-KW"/>
</dbReference>
<evidence type="ECO:0000256" key="8">
    <source>
        <dbReference type="PIRSR" id="PIRSR600760-2"/>
    </source>
</evidence>
<evidence type="ECO:0000313" key="11">
    <source>
        <dbReference type="Proteomes" id="UP000092573"/>
    </source>
</evidence>
<dbReference type="InterPro" id="IPR000760">
    <property type="entry name" value="Inositol_monophosphatase-like"/>
</dbReference>
<evidence type="ECO:0000256" key="4">
    <source>
        <dbReference type="ARBA" id="ARBA00022723"/>
    </source>
</evidence>
<dbReference type="EC" id="3.1.3.25" evidence="9"/>
<keyword evidence="6 8" id="KW-0460">Magnesium</keyword>
<dbReference type="FunFam" id="3.30.540.10:FF:000013">
    <property type="entry name" value="Inositol-1-monophosphatase"/>
    <property type="match status" value="1"/>
</dbReference>
<dbReference type="GO" id="GO:0046854">
    <property type="term" value="P:phosphatidylinositol phosphate biosynthetic process"/>
    <property type="evidence" value="ECO:0007669"/>
    <property type="project" value="InterPro"/>
</dbReference>
<dbReference type="STRING" id="1462996.AWM70_22115"/>
<reference evidence="10 11" key="1">
    <citation type="submission" date="2016-01" db="EMBL/GenBank/DDBJ databases">
        <title>Complete Genome Sequence of Paenibacillus yonginensis DCY84, a novel Plant Growth-Promoting Bacteria with Elicitation of Induced Systemic Resistance.</title>
        <authorList>
            <person name="Kim Y.J."/>
            <person name="Yang D.C."/>
            <person name="Sukweenadhi J."/>
        </authorList>
    </citation>
    <scope>NUCLEOTIDE SEQUENCE [LARGE SCALE GENOMIC DNA]</scope>
    <source>
        <strain evidence="10 11">DCY84</strain>
    </source>
</reference>
<evidence type="ECO:0000256" key="6">
    <source>
        <dbReference type="ARBA" id="ARBA00022842"/>
    </source>
</evidence>
<accession>A0A1B1N698</accession>
<keyword evidence="4 8" id="KW-0479">Metal-binding</keyword>
<dbReference type="PROSITE" id="PS00629">
    <property type="entry name" value="IMP_1"/>
    <property type="match status" value="1"/>
</dbReference>
<comment type="subunit">
    <text evidence="7">Homodimer. The rRNA transcription and antitermination complex (rrnTAC) consists of RNA polymerase (RNAP), NusA, NusB, NusE (rpsJ), NusG, SubB, ribosomal protein S4, DNA and precursor rRNA; S4 is more flexible than other subunits.</text>
</comment>
<dbReference type="Proteomes" id="UP000092573">
    <property type="component" value="Chromosome"/>
</dbReference>
<dbReference type="PRINTS" id="PR00377">
    <property type="entry name" value="IMPHPHTASES"/>
</dbReference>
<dbReference type="AlphaFoldDB" id="A0A1B1N698"/>
<comment type="similarity">
    <text evidence="3 9">Belongs to the inositol monophosphatase superfamily.</text>
</comment>
<feature type="binding site" evidence="8">
    <location>
        <position position="107"/>
    </location>
    <ligand>
        <name>Mg(2+)</name>
        <dbReference type="ChEBI" id="CHEBI:18420"/>
        <label>1</label>
        <note>catalytic</note>
    </ligand>
</feature>
<evidence type="ECO:0000256" key="2">
    <source>
        <dbReference type="ARBA" id="ARBA00001946"/>
    </source>
</evidence>
<evidence type="ECO:0000256" key="7">
    <source>
        <dbReference type="ARBA" id="ARBA00063608"/>
    </source>
</evidence>
<evidence type="ECO:0000256" key="9">
    <source>
        <dbReference type="RuleBase" id="RU364068"/>
    </source>
</evidence>
<dbReference type="KEGG" id="pyg:AWM70_22115"/>
<organism evidence="10 11">
    <name type="scientific">Paenibacillus yonginensis</name>
    <dbReference type="NCBI Taxonomy" id="1462996"/>
    <lineage>
        <taxon>Bacteria</taxon>
        <taxon>Bacillati</taxon>
        <taxon>Bacillota</taxon>
        <taxon>Bacilli</taxon>
        <taxon>Bacillales</taxon>
        <taxon>Paenibacillaceae</taxon>
        <taxon>Paenibacillus</taxon>
    </lineage>
</organism>
<dbReference type="Gene3D" id="3.40.190.80">
    <property type="match status" value="1"/>
</dbReference>
<dbReference type="OrthoDB" id="9772456at2"/>
<keyword evidence="11" id="KW-1185">Reference proteome</keyword>
<dbReference type="CDD" id="cd01639">
    <property type="entry name" value="IMPase"/>
    <property type="match status" value="1"/>
</dbReference>
<comment type="catalytic activity">
    <reaction evidence="1 9">
        <text>a myo-inositol phosphate + H2O = myo-inositol + phosphate</text>
        <dbReference type="Rhea" id="RHEA:24056"/>
        <dbReference type="ChEBI" id="CHEBI:15377"/>
        <dbReference type="ChEBI" id="CHEBI:17268"/>
        <dbReference type="ChEBI" id="CHEBI:43474"/>
        <dbReference type="ChEBI" id="CHEBI:84139"/>
        <dbReference type="EC" id="3.1.3.25"/>
    </reaction>
</comment>
<feature type="binding site" evidence="8">
    <location>
        <position position="105"/>
    </location>
    <ligand>
        <name>Mg(2+)</name>
        <dbReference type="ChEBI" id="CHEBI:18420"/>
        <label>1</label>
        <note>catalytic</note>
    </ligand>
</feature>
<evidence type="ECO:0000313" key="10">
    <source>
        <dbReference type="EMBL" id="ANS76944.1"/>
    </source>
</evidence>
<dbReference type="SUPFAM" id="SSF56655">
    <property type="entry name" value="Carbohydrate phosphatase"/>
    <property type="match status" value="1"/>
</dbReference>
<dbReference type="Pfam" id="PF00459">
    <property type="entry name" value="Inositol_P"/>
    <property type="match status" value="1"/>
</dbReference>
<gene>
    <name evidence="10" type="ORF">AWM70_22115</name>
</gene>
<proteinExistence type="inferred from homology"/>
<keyword evidence="5 9" id="KW-0378">Hydrolase</keyword>
<protein>
    <recommendedName>
        <fullName evidence="9">Inositol-1-monophosphatase</fullName>
        <ecNumber evidence="9">3.1.3.25</ecNumber>
    </recommendedName>
</protein>
<evidence type="ECO:0000256" key="1">
    <source>
        <dbReference type="ARBA" id="ARBA00001033"/>
    </source>
</evidence>
<dbReference type="PANTHER" id="PTHR20854:SF4">
    <property type="entry name" value="INOSITOL-1-MONOPHOSPHATASE-RELATED"/>
    <property type="match status" value="1"/>
</dbReference>
<dbReference type="GO" id="GO:0008934">
    <property type="term" value="F:inositol monophosphate 1-phosphatase activity"/>
    <property type="evidence" value="ECO:0007669"/>
    <property type="project" value="InterPro"/>
</dbReference>
<evidence type="ECO:0000256" key="3">
    <source>
        <dbReference type="ARBA" id="ARBA00009759"/>
    </source>
</evidence>
<dbReference type="InterPro" id="IPR020550">
    <property type="entry name" value="Inositol_monophosphatase_CS"/>
</dbReference>
<dbReference type="PRINTS" id="PR01959">
    <property type="entry name" value="SBIMPHPHTASE"/>
</dbReference>